<keyword evidence="2" id="KW-0812">Transmembrane</keyword>
<keyword evidence="2" id="KW-1133">Transmembrane helix</keyword>
<dbReference type="Pfam" id="PF05305">
    <property type="entry name" value="DUF732"/>
    <property type="match status" value="1"/>
</dbReference>
<dbReference type="InterPro" id="IPR007969">
    <property type="entry name" value="DUF732"/>
</dbReference>
<gene>
    <name evidence="4" type="ORF">GCM10009547_29280</name>
</gene>
<feature type="transmembrane region" description="Helical" evidence="2">
    <location>
        <begin position="26"/>
        <end position="47"/>
    </location>
</feature>
<feature type="domain" description="DUF732" evidence="3">
    <location>
        <begin position="108"/>
        <end position="172"/>
    </location>
</feature>
<sequence length="179" mass="18268">MSLMLEHDEYAPETELAEKEPFGKTVARVVLLSVVVTALVAGLYLAFGNNGGTDPLAGTPASQSADKGAKPAPAKPKPLTYSEKVAKAADALPKPTGMSANAKRAALVKYLNKVGIKVTAASAPATAASQACQFLGNGVAPSKMVAEVAAGGGFTRPQSKAFLLGAASLYCPGYAKNFR</sequence>
<evidence type="ECO:0000313" key="4">
    <source>
        <dbReference type="EMBL" id="GAA0624311.1"/>
    </source>
</evidence>
<proteinExistence type="predicted"/>
<comment type="caution">
    <text evidence="4">The sequence shown here is derived from an EMBL/GenBank/DDBJ whole genome shotgun (WGS) entry which is preliminary data.</text>
</comment>
<keyword evidence="5" id="KW-1185">Reference proteome</keyword>
<name>A0ABN1GZ86_9ACTN</name>
<reference evidence="4 5" key="1">
    <citation type="journal article" date="2019" name="Int. J. Syst. Evol. Microbiol.">
        <title>The Global Catalogue of Microorganisms (GCM) 10K type strain sequencing project: providing services to taxonomists for standard genome sequencing and annotation.</title>
        <authorList>
            <consortium name="The Broad Institute Genomics Platform"/>
            <consortium name="The Broad Institute Genome Sequencing Center for Infectious Disease"/>
            <person name="Wu L."/>
            <person name="Ma J."/>
        </authorList>
    </citation>
    <scope>NUCLEOTIDE SEQUENCE [LARGE SCALE GENOMIC DNA]</scope>
    <source>
        <strain evidence="4 5">JCM 10671</strain>
    </source>
</reference>
<feature type="region of interest" description="Disordered" evidence="1">
    <location>
        <begin position="57"/>
        <end position="78"/>
    </location>
</feature>
<keyword evidence="2" id="KW-0472">Membrane</keyword>
<accession>A0ABN1GZ86</accession>
<dbReference type="RefSeq" id="WP_344605994.1">
    <property type="nucleotide sequence ID" value="NZ_BAAAHE010000024.1"/>
</dbReference>
<evidence type="ECO:0000256" key="1">
    <source>
        <dbReference type="SAM" id="MobiDB-lite"/>
    </source>
</evidence>
<dbReference type="Proteomes" id="UP001500957">
    <property type="component" value="Unassembled WGS sequence"/>
</dbReference>
<protein>
    <recommendedName>
        <fullName evidence="3">DUF732 domain-containing protein</fullName>
    </recommendedName>
</protein>
<evidence type="ECO:0000313" key="5">
    <source>
        <dbReference type="Proteomes" id="UP001500957"/>
    </source>
</evidence>
<evidence type="ECO:0000256" key="2">
    <source>
        <dbReference type="SAM" id="Phobius"/>
    </source>
</evidence>
<organism evidence="4 5">
    <name type="scientific">Sporichthya brevicatena</name>
    <dbReference type="NCBI Taxonomy" id="171442"/>
    <lineage>
        <taxon>Bacteria</taxon>
        <taxon>Bacillati</taxon>
        <taxon>Actinomycetota</taxon>
        <taxon>Actinomycetes</taxon>
        <taxon>Sporichthyales</taxon>
        <taxon>Sporichthyaceae</taxon>
        <taxon>Sporichthya</taxon>
    </lineage>
</organism>
<evidence type="ECO:0000259" key="3">
    <source>
        <dbReference type="Pfam" id="PF05305"/>
    </source>
</evidence>
<dbReference type="EMBL" id="BAAAHE010000024">
    <property type="protein sequence ID" value="GAA0624311.1"/>
    <property type="molecule type" value="Genomic_DNA"/>
</dbReference>